<dbReference type="OrthoDB" id="9892850at2"/>
<name>A0A0E3WEY0_9STRE</name>
<keyword evidence="2" id="KW-1185">Reference proteome</keyword>
<evidence type="ECO:0000313" key="2">
    <source>
        <dbReference type="Proteomes" id="UP000198604"/>
    </source>
</evidence>
<accession>A0A0E3WEY0</accession>
<dbReference type="Proteomes" id="UP000198604">
    <property type="component" value="Unassembled WGS sequence"/>
</dbReference>
<evidence type="ECO:0000313" key="1">
    <source>
        <dbReference type="EMBL" id="CQR24510.1"/>
    </source>
</evidence>
<dbReference type="STRING" id="1608583.BN1356_00857"/>
<protein>
    <submittedName>
        <fullName evidence="1">Uncharacterized protein</fullName>
    </submittedName>
</protein>
<dbReference type="RefSeq" id="WP_093650161.1">
    <property type="nucleotide sequence ID" value="NZ_CTEN01000002.1"/>
</dbReference>
<reference evidence="2" key="1">
    <citation type="submission" date="2015-03" db="EMBL/GenBank/DDBJ databases">
        <authorList>
            <person name="Urmite Genomes"/>
        </authorList>
    </citation>
    <scope>NUCLEOTIDE SEQUENCE [LARGE SCALE GENOMIC DNA]</scope>
    <source>
        <strain evidence="2">FF10</strain>
    </source>
</reference>
<dbReference type="AlphaFoldDB" id="A0A0E3WEY0"/>
<gene>
    <name evidence="1" type="ORF">BN1356_00857</name>
</gene>
<sequence>MGKIISKDIFLNGFRYRFDDGRVEHFMPNILLHGYKGDNGSRIEPALFGGYRVIRKDGRIEKMKI</sequence>
<proteinExistence type="predicted"/>
<organism evidence="1 2">
    <name type="scientific">Streptococcus varani</name>
    <dbReference type="NCBI Taxonomy" id="1608583"/>
    <lineage>
        <taxon>Bacteria</taxon>
        <taxon>Bacillati</taxon>
        <taxon>Bacillota</taxon>
        <taxon>Bacilli</taxon>
        <taxon>Lactobacillales</taxon>
        <taxon>Streptococcaceae</taxon>
        <taxon>Streptococcus</taxon>
    </lineage>
</organism>
<dbReference type="EMBL" id="CTEN01000002">
    <property type="protein sequence ID" value="CQR24510.1"/>
    <property type="molecule type" value="Genomic_DNA"/>
</dbReference>